<dbReference type="EMBL" id="JBFOLK010000006">
    <property type="protein sequence ID" value="KAL2505737.1"/>
    <property type="molecule type" value="Genomic_DNA"/>
</dbReference>
<dbReference type="AlphaFoldDB" id="A0ABD1SZ51"/>
<accession>A0ABD1SZ51</accession>
<dbReference type="Proteomes" id="UP001604336">
    <property type="component" value="Unassembled WGS sequence"/>
</dbReference>
<name>A0ABD1SZ51_9LAMI</name>
<evidence type="ECO:0000313" key="1">
    <source>
        <dbReference type="EMBL" id="KAL2505737.1"/>
    </source>
</evidence>
<sequence>MTKTLAEVQEKLFTSTITLVSLSKESAPNLAGQILHCYNNAANILLEYQSNRLIQSYFSQVKHGSKGCLAIQEGVDHLKKALNKYPNSVPSNPEACKNRSAILRELFESLEEGGFAIPYVEYDGGVKPGGGCGNQLKRERRSEILIDNSLTIGSPIV</sequence>
<gene>
    <name evidence="1" type="ORF">Adt_21358</name>
</gene>
<proteinExistence type="predicted"/>
<reference evidence="2" key="1">
    <citation type="submission" date="2024-07" db="EMBL/GenBank/DDBJ databases">
        <title>Two chromosome-level genome assemblies of Korean endemic species Abeliophyllum distichum and Forsythia ovata (Oleaceae).</title>
        <authorList>
            <person name="Jang H."/>
        </authorList>
    </citation>
    <scope>NUCLEOTIDE SEQUENCE [LARGE SCALE GENOMIC DNA]</scope>
</reference>
<protein>
    <submittedName>
        <fullName evidence="1">Uncharacterized protein</fullName>
    </submittedName>
</protein>
<keyword evidence="2" id="KW-1185">Reference proteome</keyword>
<evidence type="ECO:0000313" key="2">
    <source>
        <dbReference type="Proteomes" id="UP001604336"/>
    </source>
</evidence>
<organism evidence="1 2">
    <name type="scientific">Abeliophyllum distichum</name>
    <dbReference type="NCBI Taxonomy" id="126358"/>
    <lineage>
        <taxon>Eukaryota</taxon>
        <taxon>Viridiplantae</taxon>
        <taxon>Streptophyta</taxon>
        <taxon>Embryophyta</taxon>
        <taxon>Tracheophyta</taxon>
        <taxon>Spermatophyta</taxon>
        <taxon>Magnoliopsida</taxon>
        <taxon>eudicotyledons</taxon>
        <taxon>Gunneridae</taxon>
        <taxon>Pentapetalae</taxon>
        <taxon>asterids</taxon>
        <taxon>lamiids</taxon>
        <taxon>Lamiales</taxon>
        <taxon>Oleaceae</taxon>
        <taxon>Forsythieae</taxon>
        <taxon>Abeliophyllum</taxon>
    </lineage>
</organism>
<comment type="caution">
    <text evidence="1">The sequence shown here is derived from an EMBL/GenBank/DDBJ whole genome shotgun (WGS) entry which is preliminary data.</text>
</comment>